<dbReference type="PANTHER" id="PTHR35787">
    <property type="entry name" value="GLYCEROL UPTAKE OPERON ANTITERMINATOR REGULATORY PROTEIN"/>
    <property type="match status" value="1"/>
</dbReference>
<proteinExistence type="predicted"/>
<evidence type="ECO:0000256" key="1">
    <source>
        <dbReference type="PIRNR" id="PIRNR016897"/>
    </source>
</evidence>
<dbReference type="PATRIC" id="fig|1345023.5.peg.2383"/>
<protein>
    <recommendedName>
        <fullName evidence="1">Glycerol uptake operon antiterminator regulatory protein</fullName>
    </recommendedName>
</protein>
<dbReference type="Gene3D" id="3.20.20.70">
    <property type="entry name" value="Aldolase class I"/>
    <property type="match status" value="1"/>
</dbReference>
<dbReference type="EMBL" id="ATCL01000020">
    <property type="protein sequence ID" value="ERG66914.1"/>
    <property type="molecule type" value="Genomic_DNA"/>
</dbReference>
<dbReference type="Pfam" id="PF04309">
    <property type="entry name" value="G3P_antiterm"/>
    <property type="match status" value="1"/>
</dbReference>
<keyword evidence="3" id="KW-1185">Reference proteome</keyword>
<comment type="function">
    <text evidence="1">Regulates expression of the glpD operon. In the presence of glycerol 3-phosphate (G3P) causes antitermination of transcription of glpD at the inverted repeat of the leader region to enhance its transcription. Binds and stabilizes glpD leader mRNA.</text>
</comment>
<dbReference type="InterPro" id="IPR006699">
    <property type="entry name" value="GlpP"/>
</dbReference>
<dbReference type="SUPFAM" id="SSF110391">
    <property type="entry name" value="GlpP-like"/>
    <property type="match status" value="1"/>
</dbReference>
<keyword evidence="1" id="KW-0805">Transcription regulation</keyword>
<keyword evidence="1" id="KW-0319">Glycerol metabolism</keyword>
<organism evidence="2 3">
    <name type="scientific">Exiguobacterium chiriqhucha RW-2</name>
    <dbReference type="NCBI Taxonomy" id="1345023"/>
    <lineage>
        <taxon>Bacteria</taxon>
        <taxon>Bacillati</taxon>
        <taxon>Bacillota</taxon>
        <taxon>Bacilli</taxon>
        <taxon>Bacillales</taxon>
        <taxon>Bacillales Family XII. Incertae Sedis</taxon>
        <taxon>Exiguobacterium</taxon>
    </lineage>
</organism>
<keyword evidence="1" id="KW-0804">Transcription</keyword>
<dbReference type="eggNOG" id="COG1954">
    <property type="taxonomic scope" value="Bacteria"/>
</dbReference>
<dbReference type="GO" id="GO:0001072">
    <property type="term" value="F:transcription antitermination factor activity, RNA binding"/>
    <property type="evidence" value="ECO:0007669"/>
    <property type="project" value="TreeGrafter"/>
</dbReference>
<dbReference type="GO" id="GO:0006071">
    <property type="term" value="P:glycerol metabolic process"/>
    <property type="evidence" value="ECO:0007669"/>
    <property type="project" value="UniProtKB-UniRule"/>
</dbReference>
<dbReference type="AlphaFoldDB" id="U1LWB3"/>
<evidence type="ECO:0000313" key="3">
    <source>
        <dbReference type="Proteomes" id="UP000016464"/>
    </source>
</evidence>
<dbReference type="GO" id="GO:0003723">
    <property type="term" value="F:RNA binding"/>
    <property type="evidence" value="ECO:0007669"/>
    <property type="project" value="UniProtKB-KW"/>
</dbReference>
<dbReference type="InterPro" id="IPR013785">
    <property type="entry name" value="Aldolase_TIM"/>
</dbReference>
<comment type="caution">
    <text evidence="2">The sequence shown here is derived from an EMBL/GenBank/DDBJ whole genome shotgun (WGS) entry which is preliminary data.</text>
</comment>
<dbReference type="PANTHER" id="PTHR35787:SF1">
    <property type="entry name" value="GLYCEROL UPTAKE OPERON ANTITERMINATOR REGULATORY PROTEIN"/>
    <property type="match status" value="1"/>
</dbReference>
<dbReference type="GO" id="GO:0045893">
    <property type="term" value="P:positive regulation of DNA-templated transcription"/>
    <property type="evidence" value="ECO:0007669"/>
    <property type="project" value="TreeGrafter"/>
</dbReference>
<gene>
    <name evidence="2" type="ORF">M467_06425</name>
</gene>
<accession>U1LWB3</accession>
<evidence type="ECO:0000313" key="2">
    <source>
        <dbReference type="EMBL" id="ERG66914.1"/>
    </source>
</evidence>
<dbReference type="PIRSF" id="PIRSF016897">
    <property type="entry name" value="GlpP"/>
    <property type="match status" value="1"/>
</dbReference>
<sequence>MKKGRVQMIEGQTILPALRDMRDLEKFVTGPFRVGVLLEVHVARLDAVFQLLATHDKHVFVHLDLIQGLKADEYATEYICQTYRPYGIISTKGSVILKAKQKQVKTVQRLFLIDSSSLERSYRLIKRTQPDYIEVLPGLVPKYIRAVKAETGIPVFAGGLISSTEEVEAALEAGATVVTTSNQRLWTNG</sequence>
<dbReference type="STRING" id="1385984.GCA_000702565_01347"/>
<keyword evidence="1" id="KW-0694">RNA-binding</keyword>
<name>U1LWB3_9BACL</name>
<dbReference type="Proteomes" id="UP000016464">
    <property type="component" value="Unassembled WGS sequence"/>
</dbReference>
<reference evidence="2 3" key="1">
    <citation type="journal article" date="2013" name="Genome Announc.">
        <title>Draft Genome Sequence of Exiguobacterium pavilionensis Strain RW-2, with Wide Thermal, Salinity, and pH Tolerance, Isolated from Modern Freshwater Microbialites.</title>
        <authorList>
            <person name="White R.A.III."/>
            <person name="Grassa C.J."/>
            <person name="Suttle C.A."/>
        </authorList>
    </citation>
    <scope>NUCLEOTIDE SEQUENCE [LARGE SCALE GENOMIC DNA]</scope>
    <source>
        <strain evidence="2 3">RW-2</strain>
    </source>
</reference>